<dbReference type="Proteomes" id="UP000176339">
    <property type="component" value="Unassembled WGS sequence"/>
</dbReference>
<sequence length="446" mass="49330">MEINSNQPTTESHAGKFVMITDENFGLLKVGDLYSEHVFEMLLNYIFHDICDSRDVFRAKQRFIGLTELLQADPAFVETSPELFQKYLNLIIVLKLTALPLLDTQEVRKFFLETLLTSMQTAEVSVKEMTGSYLLWEGSAKNNISAVVDSVAENKELIGNTSLKIIGEDHDFSPIVKNWILDYNKSTAEVSKRGAMERITYFNQNVNVKQLAKEDKDLLLKVLEFYDWLRFGKQEIGAEMETAYVPRSSAERPRETAWPVDRQGSGGQATGVELDKRIGVVPGTPLKNQNMEYGMENRGETPSPLPNPPHQGEGIKGGNLPPTPPSRLEQRISELASGPASKNREYGIENRGKTGISSPPPLPNPPHRGEGNIARTLPPPPAPPGQNREYGMENRGKTGESKKDETIVTPASRYSSSSGGFSVNDALARAGEEERKGLTGSLPKGK</sequence>
<feature type="region of interest" description="Disordered" evidence="1">
    <location>
        <begin position="247"/>
        <end position="446"/>
    </location>
</feature>
<protein>
    <submittedName>
        <fullName evidence="2">Uncharacterized protein</fullName>
    </submittedName>
</protein>
<feature type="compositionally biased region" description="Basic and acidic residues" evidence="1">
    <location>
        <begin position="342"/>
        <end position="352"/>
    </location>
</feature>
<evidence type="ECO:0000313" key="3">
    <source>
        <dbReference type="Proteomes" id="UP000176339"/>
    </source>
</evidence>
<name>A0A1F5P3H7_9BACT</name>
<dbReference type="AlphaFoldDB" id="A0A1F5P3H7"/>
<comment type="caution">
    <text evidence="2">The sequence shown here is derived from an EMBL/GenBank/DDBJ whole genome shotgun (WGS) entry which is preliminary data.</text>
</comment>
<gene>
    <name evidence="2" type="ORF">A2846_00750</name>
</gene>
<feature type="compositionally biased region" description="Low complexity" evidence="1">
    <location>
        <begin position="412"/>
        <end position="422"/>
    </location>
</feature>
<organism evidence="2 3">
    <name type="scientific">Candidatus Doudnabacteria bacterium RIFCSPHIGHO2_01_FULL_49_9</name>
    <dbReference type="NCBI Taxonomy" id="1817827"/>
    <lineage>
        <taxon>Bacteria</taxon>
        <taxon>Candidatus Doudnaibacteriota</taxon>
    </lineage>
</organism>
<evidence type="ECO:0000313" key="2">
    <source>
        <dbReference type="EMBL" id="OGE84402.1"/>
    </source>
</evidence>
<accession>A0A1F5P3H7</accession>
<dbReference type="EMBL" id="MFEN01000013">
    <property type="protein sequence ID" value="OGE84402.1"/>
    <property type="molecule type" value="Genomic_DNA"/>
</dbReference>
<proteinExistence type="predicted"/>
<reference evidence="2 3" key="1">
    <citation type="journal article" date="2016" name="Nat. Commun.">
        <title>Thousands of microbial genomes shed light on interconnected biogeochemical processes in an aquifer system.</title>
        <authorList>
            <person name="Anantharaman K."/>
            <person name="Brown C.T."/>
            <person name="Hug L.A."/>
            <person name="Sharon I."/>
            <person name="Castelle C.J."/>
            <person name="Probst A.J."/>
            <person name="Thomas B.C."/>
            <person name="Singh A."/>
            <person name="Wilkins M.J."/>
            <person name="Karaoz U."/>
            <person name="Brodie E.L."/>
            <person name="Williams K.H."/>
            <person name="Hubbard S.S."/>
            <person name="Banfield J.F."/>
        </authorList>
    </citation>
    <scope>NUCLEOTIDE SEQUENCE [LARGE SCALE GENOMIC DNA]</scope>
</reference>
<evidence type="ECO:0000256" key="1">
    <source>
        <dbReference type="SAM" id="MobiDB-lite"/>
    </source>
</evidence>
<feature type="compositionally biased region" description="Basic and acidic residues" evidence="1">
    <location>
        <begin position="390"/>
        <end position="406"/>
    </location>
</feature>